<dbReference type="AlphaFoldDB" id="A0A3B0JE71"/>
<organism evidence="3 4">
    <name type="scientific">Drosophila guanche</name>
    <name type="common">Fruit fly</name>
    <dbReference type="NCBI Taxonomy" id="7266"/>
    <lineage>
        <taxon>Eukaryota</taxon>
        <taxon>Metazoa</taxon>
        <taxon>Ecdysozoa</taxon>
        <taxon>Arthropoda</taxon>
        <taxon>Hexapoda</taxon>
        <taxon>Insecta</taxon>
        <taxon>Pterygota</taxon>
        <taxon>Neoptera</taxon>
        <taxon>Endopterygota</taxon>
        <taxon>Diptera</taxon>
        <taxon>Brachycera</taxon>
        <taxon>Muscomorpha</taxon>
        <taxon>Ephydroidea</taxon>
        <taxon>Drosophilidae</taxon>
        <taxon>Drosophila</taxon>
        <taxon>Sophophora</taxon>
    </lineage>
</organism>
<name>A0A3B0JE71_DROGU</name>
<protein>
    <submittedName>
        <fullName evidence="3">Uncharacterized protein</fullName>
    </submittedName>
</protein>
<feature type="non-terminal residue" evidence="3">
    <location>
        <position position="1"/>
    </location>
</feature>
<keyword evidence="2" id="KW-0812">Transmembrane</keyword>
<evidence type="ECO:0000256" key="2">
    <source>
        <dbReference type="SAM" id="Phobius"/>
    </source>
</evidence>
<keyword evidence="2" id="KW-0472">Membrane</keyword>
<feature type="region of interest" description="Disordered" evidence="1">
    <location>
        <begin position="139"/>
        <end position="158"/>
    </location>
</feature>
<keyword evidence="4" id="KW-1185">Reference proteome</keyword>
<gene>
    <name evidence="3" type="ORF">DGUA_6G005529</name>
</gene>
<keyword evidence="2" id="KW-1133">Transmembrane helix</keyword>
<reference evidence="4" key="1">
    <citation type="submission" date="2018-01" db="EMBL/GenBank/DDBJ databases">
        <authorList>
            <person name="Alioto T."/>
            <person name="Alioto T."/>
        </authorList>
    </citation>
    <scope>NUCLEOTIDE SEQUENCE [LARGE SCALE GENOMIC DNA]</scope>
</reference>
<evidence type="ECO:0000256" key="1">
    <source>
        <dbReference type="SAM" id="MobiDB-lite"/>
    </source>
</evidence>
<sequence>RDDDEDAVNHGIGEPPSGSGKGQANNKSGNLALPRSERAQQSLALTNVWHKSCLGIILQSVGLPPAHTHTHTHYVAISACWKSNKYKQWLATPCLPPALHVARKIISADFRGKLRLFILFVVFWLISIFNTESEAKGHGKVNKQGQITNHSERQPPQNYLKLPPTHTYTQSTTFTIYI</sequence>
<evidence type="ECO:0000313" key="3">
    <source>
        <dbReference type="EMBL" id="SPP80627.1"/>
    </source>
</evidence>
<dbReference type="EMBL" id="OUUW01000005">
    <property type="protein sequence ID" value="SPP80627.1"/>
    <property type="molecule type" value="Genomic_DNA"/>
</dbReference>
<feature type="transmembrane region" description="Helical" evidence="2">
    <location>
        <begin position="114"/>
        <end position="131"/>
    </location>
</feature>
<feature type="non-terminal residue" evidence="3">
    <location>
        <position position="178"/>
    </location>
</feature>
<evidence type="ECO:0000313" key="4">
    <source>
        <dbReference type="Proteomes" id="UP000268350"/>
    </source>
</evidence>
<proteinExistence type="predicted"/>
<feature type="compositionally biased region" description="Polar residues" evidence="1">
    <location>
        <begin position="143"/>
        <end position="157"/>
    </location>
</feature>
<dbReference type="Proteomes" id="UP000268350">
    <property type="component" value="Unassembled WGS sequence"/>
</dbReference>
<accession>A0A3B0JE71</accession>
<feature type="region of interest" description="Disordered" evidence="1">
    <location>
        <begin position="1"/>
        <end position="30"/>
    </location>
</feature>